<proteinExistence type="inferred from homology"/>
<comment type="caution">
    <text evidence="6">The sequence shown here is derived from an EMBL/GenBank/DDBJ whole genome shotgun (WGS) entry which is preliminary data.</text>
</comment>
<evidence type="ECO:0000256" key="2">
    <source>
        <dbReference type="ARBA" id="ARBA00022801"/>
    </source>
</evidence>
<evidence type="ECO:0000313" key="7">
    <source>
        <dbReference type="Proteomes" id="UP000298416"/>
    </source>
</evidence>
<keyword evidence="2" id="KW-0378">Hydrolase</keyword>
<dbReference type="Gene3D" id="3.20.20.80">
    <property type="entry name" value="Glycosidases"/>
    <property type="match status" value="1"/>
</dbReference>
<feature type="signal peptide" evidence="5">
    <location>
        <begin position="1"/>
        <end position="18"/>
    </location>
</feature>
<comment type="similarity">
    <text evidence="1 4">Belongs to the glycosyl hydrolase 17 family.</text>
</comment>
<evidence type="ECO:0000256" key="5">
    <source>
        <dbReference type="SAM" id="SignalP"/>
    </source>
</evidence>
<dbReference type="SUPFAM" id="SSF51445">
    <property type="entry name" value="(Trans)glycosidases"/>
    <property type="match status" value="1"/>
</dbReference>
<feature type="chain" id="PRO_5036486973" description="Glucan endo-1,3-beta-D-glucosidase" evidence="5">
    <location>
        <begin position="19"/>
        <end position="165"/>
    </location>
</feature>
<dbReference type="GO" id="GO:0005975">
    <property type="term" value="P:carbohydrate metabolic process"/>
    <property type="evidence" value="ECO:0007669"/>
    <property type="project" value="InterPro"/>
</dbReference>
<keyword evidence="7" id="KW-1185">Reference proteome</keyword>
<reference evidence="6" key="2">
    <citation type="submission" date="2020-08" db="EMBL/GenBank/DDBJ databases">
        <title>Plant Genome Project.</title>
        <authorList>
            <person name="Zhang R.-G."/>
        </authorList>
    </citation>
    <scope>NUCLEOTIDE SEQUENCE</scope>
    <source>
        <strain evidence="6">Huo1</strain>
        <tissue evidence="6">Leaf</tissue>
    </source>
</reference>
<keyword evidence="5" id="KW-0732">Signal</keyword>
<reference evidence="6" key="1">
    <citation type="submission" date="2018-01" db="EMBL/GenBank/DDBJ databases">
        <authorList>
            <person name="Mao J.F."/>
        </authorList>
    </citation>
    <scope>NUCLEOTIDE SEQUENCE</scope>
    <source>
        <strain evidence="6">Huo1</strain>
        <tissue evidence="6">Leaf</tissue>
    </source>
</reference>
<sequence>MLIILLFVVLSPRHQPAARWLTTSPHRPKSPHSSVTKLLAFLMNQMRSLILKNEESIVSDPPSSGRFRRVYDRVIFTPILEFHRRTKSPFMICPYPYFGFTAGTGDYALFRQNDGVLDGGTGLKYTNTSMFAAQLDAVYPAMKRVGYGDVDQMGVGGGQCGVVQR</sequence>
<evidence type="ECO:0000256" key="1">
    <source>
        <dbReference type="ARBA" id="ARBA00008773"/>
    </source>
</evidence>
<dbReference type="EMBL" id="PNBA02000008">
    <property type="protein sequence ID" value="KAG6415053.1"/>
    <property type="molecule type" value="Genomic_DNA"/>
</dbReference>
<dbReference type="Pfam" id="PF00332">
    <property type="entry name" value="Glyco_hydro_17"/>
    <property type="match status" value="1"/>
</dbReference>
<dbReference type="InterPro" id="IPR000490">
    <property type="entry name" value="Glyco_hydro_17"/>
</dbReference>
<accession>A0A8X8XNC7</accession>
<evidence type="ECO:0000256" key="4">
    <source>
        <dbReference type="RuleBase" id="RU004335"/>
    </source>
</evidence>
<dbReference type="Proteomes" id="UP000298416">
    <property type="component" value="Unassembled WGS sequence"/>
</dbReference>
<evidence type="ECO:0000313" key="6">
    <source>
        <dbReference type="EMBL" id="KAG6415053.1"/>
    </source>
</evidence>
<dbReference type="InterPro" id="IPR044965">
    <property type="entry name" value="Glyco_hydro_17_plant"/>
</dbReference>
<dbReference type="AlphaFoldDB" id="A0A8X8XNC7"/>
<dbReference type="GO" id="GO:0004553">
    <property type="term" value="F:hydrolase activity, hydrolyzing O-glycosyl compounds"/>
    <property type="evidence" value="ECO:0007669"/>
    <property type="project" value="InterPro"/>
</dbReference>
<evidence type="ECO:0008006" key="8">
    <source>
        <dbReference type="Google" id="ProtNLM"/>
    </source>
</evidence>
<keyword evidence="3" id="KW-0326">Glycosidase</keyword>
<name>A0A8X8XNC7_SALSN</name>
<gene>
    <name evidence="6" type="ORF">SASPL_122455</name>
</gene>
<organism evidence="6">
    <name type="scientific">Salvia splendens</name>
    <name type="common">Scarlet sage</name>
    <dbReference type="NCBI Taxonomy" id="180675"/>
    <lineage>
        <taxon>Eukaryota</taxon>
        <taxon>Viridiplantae</taxon>
        <taxon>Streptophyta</taxon>
        <taxon>Embryophyta</taxon>
        <taxon>Tracheophyta</taxon>
        <taxon>Spermatophyta</taxon>
        <taxon>Magnoliopsida</taxon>
        <taxon>eudicotyledons</taxon>
        <taxon>Gunneridae</taxon>
        <taxon>Pentapetalae</taxon>
        <taxon>asterids</taxon>
        <taxon>lamiids</taxon>
        <taxon>Lamiales</taxon>
        <taxon>Lamiaceae</taxon>
        <taxon>Nepetoideae</taxon>
        <taxon>Mentheae</taxon>
        <taxon>Salviinae</taxon>
        <taxon>Salvia</taxon>
        <taxon>Salvia subgen. Calosphace</taxon>
        <taxon>core Calosphace</taxon>
    </lineage>
</organism>
<protein>
    <recommendedName>
        <fullName evidence="8">Glucan endo-1,3-beta-D-glucosidase</fullName>
    </recommendedName>
</protein>
<dbReference type="InterPro" id="IPR017853">
    <property type="entry name" value="GH"/>
</dbReference>
<dbReference type="PANTHER" id="PTHR32227">
    <property type="entry name" value="GLUCAN ENDO-1,3-BETA-GLUCOSIDASE BG1-RELATED-RELATED"/>
    <property type="match status" value="1"/>
</dbReference>
<evidence type="ECO:0000256" key="3">
    <source>
        <dbReference type="ARBA" id="ARBA00023295"/>
    </source>
</evidence>